<dbReference type="Gene3D" id="1.20.1070.10">
    <property type="entry name" value="Rhodopsin 7-helix transmembrane proteins"/>
    <property type="match status" value="1"/>
</dbReference>
<evidence type="ECO:0000256" key="5">
    <source>
        <dbReference type="SAM" id="Phobius"/>
    </source>
</evidence>
<dbReference type="EMBL" id="HBUF01552865">
    <property type="protein sequence ID" value="CAG6759501.1"/>
    <property type="molecule type" value="Transcribed_RNA"/>
</dbReference>
<keyword evidence="3 5" id="KW-1133">Transmembrane helix</keyword>
<feature type="transmembrane region" description="Helical" evidence="5">
    <location>
        <begin position="152"/>
        <end position="171"/>
    </location>
</feature>
<dbReference type="EMBL" id="HBUF01215288">
    <property type="protein sequence ID" value="CAG6666893.1"/>
    <property type="molecule type" value="Transcribed_RNA"/>
</dbReference>
<name>A0A8D9A8C6_9HEMI</name>
<dbReference type="GO" id="GO:0016020">
    <property type="term" value="C:membrane"/>
    <property type="evidence" value="ECO:0007669"/>
    <property type="project" value="UniProtKB-SubCell"/>
</dbReference>
<dbReference type="InterPro" id="IPR053231">
    <property type="entry name" value="GPCR_LN-TM7"/>
</dbReference>
<keyword evidence="6" id="KW-0732">Signal</keyword>
<evidence type="ECO:0000256" key="3">
    <source>
        <dbReference type="ARBA" id="ARBA00022989"/>
    </source>
</evidence>
<dbReference type="EMBL" id="HBUF01036012">
    <property type="protein sequence ID" value="CAG6616506.1"/>
    <property type="molecule type" value="Transcribed_RNA"/>
</dbReference>
<dbReference type="EMBL" id="HBUF01215287">
    <property type="protein sequence ID" value="CAG6666891.1"/>
    <property type="molecule type" value="Transcribed_RNA"/>
</dbReference>
<keyword evidence="7" id="KW-0675">Receptor</keyword>
<dbReference type="EMBL" id="HBUF01552866">
    <property type="protein sequence ID" value="CAG6759502.1"/>
    <property type="molecule type" value="Transcribed_RNA"/>
</dbReference>
<evidence type="ECO:0000256" key="4">
    <source>
        <dbReference type="ARBA" id="ARBA00023136"/>
    </source>
</evidence>
<sequence>MIVATVTILLVVNTFASTAKNETQNSSLFADTLYNSISNSSDFVGETIYDNFPIPETILADPDLHDHDLIDNVMYVYFGPSQTDQPDAGRQIVIVGAVGGLVAQLLVLSGIICKLKSHQSCFILVNLEVALVASNLLYMLGVQATRSTDSCSAVALSLHYLHIVTGVWLLFYTYFSSKQRPPLHYTLLTWLSPLPFTVMLYLWDKSMYETRHFCFLNIQRGLFFTFFLPVTILLIVNTALCVVTSLKISSLGLPFLFSFDWMFSLLSLDPSKSLLFSVVYVGLNILLNWSLLICWLPACHSEGCHDNEEDELEDDELFWEEYDDTAPVCVKIEPQIPTLPPISIISSGI</sequence>
<accession>A0A8D9A8C6</accession>
<dbReference type="InterPro" id="IPR000832">
    <property type="entry name" value="GPCR_2_secretin-like"/>
</dbReference>
<evidence type="ECO:0000256" key="6">
    <source>
        <dbReference type="SAM" id="SignalP"/>
    </source>
</evidence>
<feature type="chain" id="PRO_5036262729" evidence="6">
    <location>
        <begin position="19"/>
        <end position="349"/>
    </location>
</feature>
<dbReference type="GO" id="GO:0004930">
    <property type="term" value="F:G protein-coupled receptor activity"/>
    <property type="evidence" value="ECO:0007669"/>
    <property type="project" value="InterPro"/>
</dbReference>
<feature type="transmembrane region" description="Helical" evidence="5">
    <location>
        <begin position="120"/>
        <end position="140"/>
    </location>
</feature>
<feature type="transmembrane region" description="Helical" evidence="5">
    <location>
        <begin position="92"/>
        <end position="113"/>
    </location>
</feature>
<dbReference type="EMBL" id="HBUF01036013">
    <property type="protein sequence ID" value="CAG6616507.1"/>
    <property type="molecule type" value="Transcribed_RNA"/>
</dbReference>
<feature type="transmembrane region" description="Helical" evidence="5">
    <location>
        <begin position="274"/>
        <end position="296"/>
    </location>
</feature>
<proteinExistence type="predicted"/>
<feature type="transmembrane region" description="Helical" evidence="5">
    <location>
        <begin position="223"/>
        <end position="243"/>
    </location>
</feature>
<dbReference type="PANTHER" id="PTHR45902:SF4">
    <property type="entry name" value="G-PROTEIN COUPLED RECEPTORS FAMILY 2 PROFILE 2 DOMAIN-CONTAINING PROTEIN"/>
    <property type="match status" value="1"/>
</dbReference>
<dbReference type="EMBL" id="HBUF01215289">
    <property type="protein sequence ID" value="CAG6666895.1"/>
    <property type="molecule type" value="Transcribed_RNA"/>
</dbReference>
<organism evidence="7">
    <name type="scientific">Cacopsylla melanoneura</name>
    <dbReference type="NCBI Taxonomy" id="428564"/>
    <lineage>
        <taxon>Eukaryota</taxon>
        <taxon>Metazoa</taxon>
        <taxon>Ecdysozoa</taxon>
        <taxon>Arthropoda</taxon>
        <taxon>Hexapoda</taxon>
        <taxon>Insecta</taxon>
        <taxon>Pterygota</taxon>
        <taxon>Neoptera</taxon>
        <taxon>Paraneoptera</taxon>
        <taxon>Hemiptera</taxon>
        <taxon>Sternorrhyncha</taxon>
        <taxon>Psylloidea</taxon>
        <taxon>Psyllidae</taxon>
        <taxon>Psyllinae</taxon>
        <taxon>Cacopsylla</taxon>
    </lineage>
</organism>
<evidence type="ECO:0000256" key="1">
    <source>
        <dbReference type="ARBA" id="ARBA00004141"/>
    </source>
</evidence>
<protein>
    <submittedName>
        <fullName evidence="7">Cadherin EGF LAG seven-pass G-type receptor 1</fullName>
    </submittedName>
</protein>
<feature type="transmembrane region" description="Helical" evidence="5">
    <location>
        <begin position="183"/>
        <end position="203"/>
    </location>
</feature>
<keyword evidence="2 5" id="KW-0812">Transmembrane</keyword>
<comment type="subcellular location">
    <subcellularLocation>
        <location evidence="1">Membrane</location>
        <topology evidence="1">Multi-pass membrane protein</topology>
    </subcellularLocation>
</comment>
<feature type="signal peptide" evidence="6">
    <location>
        <begin position="1"/>
        <end position="18"/>
    </location>
</feature>
<evidence type="ECO:0000256" key="2">
    <source>
        <dbReference type="ARBA" id="ARBA00022692"/>
    </source>
</evidence>
<reference evidence="7" key="1">
    <citation type="submission" date="2021-05" db="EMBL/GenBank/DDBJ databases">
        <authorList>
            <person name="Alioto T."/>
            <person name="Alioto T."/>
            <person name="Gomez Garrido J."/>
        </authorList>
    </citation>
    <scope>NUCLEOTIDE SEQUENCE</scope>
</reference>
<dbReference type="Pfam" id="PF00002">
    <property type="entry name" value="7tm_2"/>
    <property type="match status" value="1"/>
</dbReference>
<dbReference type="PANTHER" id="PTHR45902">
    <property type="entry name" value="LATROPHILIN RECEPTOR-LIKE PROTEIN A"/>
    <property type="match status" value="1"/>
</dbReference>
<keyword evidence="4 5" id="KW-0472">Membrane</keyword>
<dbReference type="AlphaFoldDB" id="A0A8D9A8C6"/>
<evidence type="ECO:0000313" key="7">
    <source>
        <dbReference type="EMBL" id="CAG6759502.1"/>
    </source>
</evidence>